<dbReference type="GO" id="GO:0003723">
    <property type="term" value="F:RNA binding"/>
    <property type="evidence" value="ECO:0007669"/>
    <property type="project" value="UniProtKB-UniRule"/>
</dbReference>
<accession>A0A068SI07</accession>
<dbReference type="SMART" id="SM00360">
    <property type="entry name" value="RRM"/>
    <property type="match status" value="1"/>
</dbReference>
<feature type="domain" description="RRM" evidence="3">
    <location>
        <begin position="362"/>
        <end position="446"/>
    </location>
</feature>
<dbReference type="InterPro" id="IPR000504">
    <property type="entry name" value="RRM_dom"/>
</dbReference>
<dbReference type="VEuPathDB" id="FungiDB:LCOR_12301.1"/>
<reference evidence="4" key="1">
    <citation type="submission" date="2013-08" db="EMBL/GenBank/DDBJ databases">
        <title>Gene expansion shapes genome architecture in the human pathogen Lichtheimia corymbifera: an evolutionary genomics analysis in the ancient terrestrial Mucorales (Mucoromycotina).</title>
        <authorList>
            <person name="Schwartze V.U."/>
            <person name="Winter S."/>
            <person name="Shelest E."/>
            <person name="Marcet-Houben M."/>
            <person name="Horn F."/>
            <person name="Wehner S."/>
            <person name="Hoffmann K."/>
            <person name="Riege K."/>
            <person name="Sammeth M."/>
            <person name="Nowrousian M."/>
            <person name="Valiante V."/>
            <person name="Linde J."/>
            <person name="Jacobsen I.D."/>
            <person name="Marz M."/>
            <person name="Brakhage A.A."/>
            <person name="Gabaldon T."/>
            <person name="Bocker S."/>
            <person name="Voigt K."/>
        </authorList>
    </citation>
    <scope>NUCLEOTIDE SEQUENCE [LARGE SCALE GENOMIC DNA]</scope>
    <source>
        <strain evidence="4">FSU 9682</strain>
    </source>
</reference>
<organism evidence="4 5">
    <name type="scientific">Lichtheimia corymbifera JMRC:FSU:9682</name>
    <dbReference type="NCBI Taxonomy" id="1263082"/>
    <lineage>
        <taxon>Eukaryota</taxon>
        <taxon>Fungi</taxon>
        <taxon>Fungi incertae sedis</taxon>
        <taxon>Mucoromycota</taxon>
        <taxon>Mucoromycotina</taxon>
        <taxon>Mucoromycetes</taxon>
        <taxon>Mucorales</taxon>
        <taxon>Lichtheimiaceae</taxon>
        <taxon>Lichtheimia</taxon>
    </lineage>
</organism>
<evidence type="ECO:0000259" key="3">
    <source>
        <dbReference type="PROSITE" id="PS50102"/>
    </source>
</evidence>
<evidence type="ECO:0000313" key="5">
    <source>
        <dbReference type="Proteomes" id="UP000027586"/>
    </source>
</evidence>
<dbReference type="InterPro" id="IPR012677">
    <property type="entry name" value="Nucleotide-bd_a/b_plait_sf"/>
</dbReference>
<proteinExistence type="predicted"/>
<comment type="caution">
    <text evidence="4">The sequence shown here is derived from an EMBL/GenBank/DDBJ whole genome shotgun (WGS) entry which is preliminary data.</text>
</comment>
<feature type="compositionally biased region" description="Low complexity" evidence="2">
    <location>
        <begin position="99"/>
        <end position="111"/>
    </location>
</feature>
<dbReference type="OrthoDB" id="336240at2759"/>
<evidence type="ECO:0000313" key="4">
    <source>
        <dbReference type="EMBL" id="CDH61527.1"/>
    </source>
</evidence>
<dbReference type="AlphaFoldDB" id="A0A068SI07"/>
<protein>
    <recommendedName>
        <fullName evidence="3">RRM domain-containing protein</fullName>
    </recommendedName>
</protein>
<dbReference type="PROSITE" id="PS50102">
    <property type="entry name" value="RRM"/>
    <property type="match status" value="1"/>
</dbReference>
<sequence length="616" mass="68361">MAASFKNKATMRVPGHNNQSTMGSLRGPVASDTNSLAESDMYASFPKVESTALHSPRMVYAAPVVVAPNVREYRVADVHNPVSSRQYELPYHHHDHHTQQQAEQVSQQQQQRYRDVARSIGLARPEGWGVAMEHIWARRSPPTLPPLMCSNSHLPLATTSSPPTTSQQPIIVASQQQQQQSPVAFYTNDHQPPSSVDSVKGSLATSSHELYAPIAQKPITTSVASCSFSSSVITPRKDVGVIARPTWSQITSGVKALSTNDTSTTTSRPVATPPAASQSLKPAPVVRRKFNRPSLATKDPSATTTTTTSVPSQSDKANYHLERGPQLASKSPRVDNSMKLLSESLSYLCDNPLSDTTSNRYPVIRLSNIPWTISIKEIEAIFKNVKFPDPKDHAQSIHIIINKTTGKTQSDAFVEVATEKEAEKAVKHYRNLPVKGRKLFIEHSSYEDMMKKLFPDWPGSFVDGKAVYDPSDMSSVTSSSSQSPPLLLPRREIENLLGVCKNFKVHFSRKCGERPFENFISILVRFPWDQPNLITTMQRDHLYEYYKLATSVLRTHMEKPYVNLDRDLVFRMIRAALQCPGFTVPQKRGILAAANVPCPPQLQAYIELPSAPSEEA</sequence>
<evidence type="ECO:0000256" key="1">
    <source>
        <dbReference type="PROSITE-ProRule" id="PRU00176"/>
    </source>
</evidence>
<dbReference type="SUPFAM" id="SSF54928">
    <property type="entry name" value="RNA-binding domain, RBD"/>
    <property type="match status" value="1"/>
</dbReference>
<feature type="region of interest" description="Disordered" evidence="2">
    <location>
        <begin position="93"/>
        <end position="112"/>
    </location>
</feature>
<feature type="region of interest" description="Disordered" evidence="2">
    <location>
        <begin position="1"/>
        <end position="32"/>
    </location>
</feature>
<feature type="region of interest" description="Disordered" evidence="2">
    <location>
        <begin position="254"/>
        <end position="333"/>
    </location>
</feature>
<name>A0A068SI07_9FUNG</name>
<keyword evidence="1" id="KW-0694">RNA-binding</keyword>
<feature type="compositionally biased region" description="Polar residues" evidence="2">
    <location>
        <begin position="254"/>
        <end position="280"/>
    </location>
</feature>
<dbReference type="Pfam" id="PF00076">
    <property type="entry name" value="RRM_1"/>
    <property type="match status" value="1"/>
</dbReference>
<dbReference type="Proteomes" id="UP000027586">
    <property type="component" value="Unassembled WGS sequence"/>
</dbReference>
<dbReference type="STRING" id="1263082.A0A068SI07"/>
<evidence type="ECO:0000256" key="2">
    <source>
        <dbReference type="SAM" id="MobiDB-lite"/>
    </source>
</evidence>
<dbReference type="InterPro" id="IPR035979">
    <property type="entry name" value="RBD_domain_sf"/>
</dbReference>
<dbReference type="Gene3D" id="3.30.70.330">
    <property type="match status" value="1"/>
</dbReference>
<dbReference type="EMBL" id="CBTN010000202">
    <property type="protein sequence ID" value="CDH61527.1"/>
    <property type="molecule type" value="Genomic_DNA"/>
</dbReference>
<keyword evidence="5" id="KW-1185">Reference proteome</keyword>
<gene>
    <name evidence="4" type="ORF">LCOR_12301.1</name>
</gene>